<dbReference type="SMART" id="SM00267">
    <property type="entry name" value="GGDEF"/>
    <property type="match status" value="1"/>
</dbReference>
<dbReference type="EMBL" id="CP108021">
    <property type="protein sequence ID" value="WUM20753.1"/>
    <property type="molecule type" value="Genomic_DNA"/>
</dbReference>
<dbReference type="Gene3D" id="3.30.450.40">
    <property type="match status" value="1"/>
</dbReference>
<accession>A0AAU4K3Z4</accession>
<dbReference type="PANTHER" id="PTHR45138">
    <property type="entry name" value="REGULATORY COMPONENTS OF SENSORY TRANSDUCTION SYSTEM"/>
    <property type="match status" value="1"/>
</dbReference>
<evidence type="ECO:0000313" key="3">
    <source>
        <dbReference type="Proteomes" id="UP001432128"/>
    </source>
</evidence>
<protein>
    <submittedName>
        <fullName evidence="2">GGDEF domain-containing protein</fullName>
    </submittedName>
</protein>
<dbReference type="SUPFAM" id="SSF55781">
    <property type="entry name" value="GAF domain-like"/>
    <property type="match status" value="1"/>
</dbReference>
<dbReference type="Pfam" id="PF00990">
    <property type="entry name" value="GGDEF"/>
    <property type="match status" value="1"/>
</dbReference>
<dbReference type="Gene3D" id="3.30.70.270">
    <property type="match status" value="1"/>
</dbReference>
<dbReference type="InterPro" id="IPR029787">
    <property type="entry name" value="Nucleotide_cyclase"/>
</dbReference>
<dbReference type="InterPro" id="IPR050469">
    <property type="entry name" value="Diguanylate_Cyclase"/>
</dbReference>
<dbReference type="InterPro" id="IPR029016">
    <property type="entry name" value="GAF-like_dom_sf"/>
</dbReference>
<dbReference type="NCBIfam" id="TIGR00254">
    <property type="entry name" value="GGDEF"/>
    <property type="match status" value="1"/>
</dbReference>
<dbReference type="AlphaFoldDB" id="A0AAU4K3Z4"/>
<dbReference type="Proteomes" id="UP001432128">
    <property type="component" value="Chromosome"/>
</dbReference>
<dbReference type="InterPro" id="IPR043128">
    <property type="entry name" value="Rev_trsase/Diguanyl_cyclase"/>
</dbReference>
<dbReference type="InterPro" id="IPR000160">
    <property type="entry name" value="GGDEF_dom"/>
</dbReference>
<organism evidence="2 3">
    <name type="scientific">Williamsia herbipolensis</name>
    <dbReference type="NCBI Taxonomy" id="1603258"/>
    <lineage>
        <taxon>Bacteria</taxon>
        <taxon>Bacillati</taxon>
        <taxon>Actinomycetota</taxon>
        <taxon>Actinomycetes</taxon>
        <taxon>Mycobacteriales</taxon>
        <taxon>Nocardiaceae</taxon>
        <taxon>Williamsia</taxon>
    </lineage>
</organism>
<reference evidence="2 3" key="1">
    <citation type="submission" date="2022-10" db="EMBL/GenBank/DDBJ databases">
        <title>The complete genomes of actinobacterial strains from the NBC collection.</title>
        <authorList>
            <person name="Joergensen T.S."/>
            <person name="Alvarez Arevalo M."/>
            <person name="Sterndorff E.B."/>
            <person name="Faurdal D."/>
            <person name="Vuksanovic O."/>
            <person name="Mourched A.-S."/>
            <person name="Charusanti P."/>
            <person name="Shaw S."/>
            <person name="Blin K."/>
            <person name="Weber T."/>
        </authorList>
    </citation>
    <scope>NUCLEOTIDE SEQUENCE [LARGE SCALE GENOMIC DNA]</scope>
    <source>
        <strain evidence="2 3">NBC_00319</strain>
    </source>
</reference>
<dbReference type="GO" id="GO:0052621">
    <property type="term" value="F:diguanylate cyclase activity"/>
    <property type="evidence" value="ECO:0007669"/>
    <property type="project" value="TreeGrafter"/>
</dbReference>
<dbReference type="SMART" id="SM00065">
    <property type="entry name" value="GAF"/>
    <property type="match status" value="1"/>
</dbReference>
<dbReference type="PROSITE" id="PS50887">
    <property type="entry name" value="GGDEF"/>
    <property type="match status" value="1"/>
</dbReference>
<dbReference type="PANTHER" id="PTHR45138:SF9">
    <property type="entry name" value="DIGUANYLATE CYCLASE DGCM-RELATED"/>
    <property type="match status" value="1"/>
</dbReference>
<sequence>MHPAPPLHRSRPRFDEASQDVLVHLRRVFPIGTWTVTRFDGERQIYLTVDDTDLGVSAGSAVAWSSAMCQNLTPDGGPLIAHDMRAVPEYAAVIDRTGSPATSYVGFPLAKSDGTLFGSVCGFGRDSLPLDTDTHTELITLLASLLSRILEADLQATAAERALEAAHRHADTDALTGLLNRRGWENMLAVEEARFRRFGDPGAVVVIDLDDLKRTNDTHGHHAGDDHLRRVAALLTSAVDVPAVFARTGGDEYGILIGGSPQRVVGQVVAAIRETLSTNAIPASVGVGRYEPADGLDGAWRRADSAMYLEKSRRRGDIASAS</sequence>
<dbReference type="CDD" id="cd01949">
    <property type="entry name" value="GGDEF"/>
    <property type="match status" value="1"/>
</dbReference>
<dbReference type="RefSeq" id="WP_045822826.1">
    <property type="nucleotide sequence ID" value="NZ_CP108021.1"/>
</dbReference>
<evidence type="ECO:0000313" key="2">
    <source>
        <dbReference type="EMBL" id="WUM20753.1"/>
    </source>
</evidence>
<evidence type="ECO:0000259" key="1">
    <source>
        <dbReference type="PROSITE" id="PS50887"/>
    </source>
</evidence>
<dbReference type="InterPro" id="IPR003018">
    <property type="entry name" value="GAF"/>
</dbReference>
<name>A0AAU4K3Z4_9NOCA</name>
<gene>
    <name evidence="2" type="ORF">OG579_02665</name>
</gene>
<dbReference type="KEGG" id="whr:OG579_02665"/>
<dbReference type="SUPFAM" id="SSF55073">
    <property type="entry name" value="Nucleotide cyclase"/>
    <property type="match status" value="1"/>
</dbReference>
<keyword evidence="3" id="KW-1185">Reference proteome</keyword>
<feature type="domain" description="GGDEF" evidence="1">
    <location>
        <begin position="200"/>
        <end position="322"/>
    </location>
</feature>
<proteinExistence type="predicted"/>